<dbReference type="InterPro" id="IPR011227">
    <property type="entry name" value="UCP029730"/>
</dbReference>
<accession>A0AA35UGS6</accession>
<dbReference type="AlphaFoldDB" id="A0AA35UGS6"/>
<dbReference type="Proteomes" id="UP001176960">
    <property type="component" value="Unassembled WGS sequence"/>
</dbReference>
<dbReference type="Gene3D" id="3.40.630.40">
    <property type="entry name" value="Zn-dependent exopeptidases"/>
    <property type="match status" value="1"/>
</dbReference>
<dbReference type="RefSeq" id="WP_289841584.1">
    <property type="nucleotide sequence ID" value="NZ_CATKSH010000002.1"/>
</dbReference>
<name>A0AA35UGS6_9PROT</name>
<dbReference type="InterPro" id="IPR007709">
    <property type="entry name" value="N-FG_amidohydro"/>
</dbReference>
<dbReference type="PIRSF" id="PIRSF029730">
    <property type="entry name" value="UCP029730"/>
    <property type="match status" value="1"/>
</dbReference>
<gene>
    <name evidence="1" type="ORF">LMG32879_000543</name>
</gene>
<reference evidence="1" key="1">
    <citation type="submission" date="2023-03" db="EMBL/GenBank/DDBJ databases">
        <authorList>
            <person name="Cleenwerck I."/>
        </authorList>
    </citation>
    <scope>NUCLEOTIDE SEQUENCE</scope>
    <source>
        <strain evidence="1">LMG 32879</strain>
    </source>
</reference>
<dbReference type="Pfam" id="PF05013">
    <property type="entry name" value="FGase"/>
    <property type="match status" value="1"/>
</dbReference>
<keyword evidence="2" id="KW-1185">Reference proteome</keyword>
<dbReference type="SUPFAM" id="SSF53187">
    <property type="entry name" value="Zn-dependent exopeptidases"/>
    <property type="match status" value="1"/>
</dbReference>
<proteinExistence type="predicted"/>
<evidence type="ECO:0000313" key="2">
    <source>
        <dbReference type="Proteomes" id="UP001176960"/>
    </source>
</evidence>
<sequence>MGLLSETDPPPFSHRPHREASPFVLVSDHAGRQVPSVLRDLGVAAADWDRHIAWDIGIHGVGVALHEALGATLIEQVYSRLVIDCNRAPGHPTSMPLTSDETPIPANVAATAVCRAAREAEILHPYHDRIAGELARRERAGEPTALIALHSFTPCMNGVKRPWHCGVLHHRDTRSARIMLDLLKGEPGLCVGDNEPYVLSETSDYTVPRHAEAAGLPYLELEIRQDLIADPSGQNEWAERLARLLPQYWARLSAA</sequence>
<comment type="caution">
    <text evidence="1">The sequence shown here is derived from an EMBL/GenBank/DDBJ whole genome shotgun (WGS) entry which is preliminary data.</text>
</comment>
<dbReference type="EMBL" id="CATKSH010000002">
    <property type="protein sequence ID" value="CAI9119721.1"/>
    <property type="molecule type" value="Genomic_DNA"/>
</dbReference>
<organism evidence="1 2">
    <name type="scientific">Brytella acorum</name>
    <dbReference type="NCBI Taxonomy" id="2959299"/>
    <lineage>
        <taxon>Bacteria</taxon>
        <taxon>Pseudomonadati</taxon>
        <taxon>Pseudomonadota</taxon>
        <taxon>Alphaproteobacteria</taxon>
        <taxon>Acetobacterales</taxon>
        <taxon>Acetobacteraceae</taxon>
        <taxon>Brytella</taxon>
    </lineage>
</organism>
<protein>
    <submittedName>
        <fullName evidence="1">N-formylglutamate amidohydrolase</fullName>
    </submittedName>
</protein>
<evidence type="ECO:0000313" key="1">
    <source>
        <dbReference type="EMBL" id="CAI9119721.1"/>
    </source>
</evidence>